<organism evidence="2 3">
    <name type="scientific">Cyclonatronum proteinivorum</name>
    <dbReference type="NCBI Taxonomy" id="1457365"/>
    <lineage>
        <taxon>Bacteria</taxon>
        <taxon>Pseudomonadati</taxon>
        <taxon>Balneolota</taxon>
        <taxon>Balneolia</taxon>
        <taxon>Balneolales</taxon>
        <taxon>Cyclonatronaceae</taxon>
        <taxon>Cyclonatronum</taxon>
    </lineage>
</organism>
<accession>A0A345UPT4</accession>
<dbReference type="EMBL" id="CP027806">
    <property type="protein sequence ID" value="AXJ02486.1"/>
    <property type="molecule type" value="Genomic_DNA"/>
</dbReference>
<feature type="domain" description="PEGA" evidence="1">
    <location>
        <begin position="30"/>
        <end position="81"/>
    </location>
</feature>
<dbReference type="OrthoDB" id="1524740at2"/>
<dbReference type="PROSITE" id="PS51257">
    <property type="entry name" value="PROKAR_LIPOPROTEIN"/>
    <property type="match status" value="1"/>
</dbReference>
<proteinExistence type="predicted"/>
<name>A0A345UPT4_9BACT</name>
<keyword evidence="3" id="KW-1185">Reference proteome</keyword>
<evidence type="ECO:0000313" key="3">
    <source>
        <dbReference type="Proteomes" id="UP000254808"/>
    </source>
</evidence>
<dbReference type="InterPro" id="IPR013229">
    <property type="entry name" value="PEGA"/>
</dbReference>
<gene>
    <name evidence="2" type="ORF">CYPRO_3253</name>
</gene>
<protein>
    <submittedName>
        <fullName evidence="2">PEGA domain-containing protein</fullName>
    </submittedName>
</protein>
<dbReference type="RefSeq" id="WP_114985569.1">
    <property type="nucleotide sequence ID" value="NZ_CP027806.1"/>
</dbReference>
<sequence length="158" mass="17249">MKLINSVLILFFAVTMIGCGTIFKGSTRDINLNSNPAGATITINGVNRGVTPQTLSLQRNSNHQVEFTRDGYESVTFEITRNFDFATTIVGNLFSWGLLGVVVDLASGAAYSLSPEDLTAHMEALRANNIIPVNLELGEDEVFIFMVSTEEWQALTAE</sequence>
<dbReference type="KEGG" id="cprv:CYPRO_3253"/>
<dbReference type="Proteomes" id="UP000254808">
    <property type="component" value="Chromosome"/>
</dbReference>
<dbReference type="Pfam" id="PF08308">
    <property type="entry name" value="PEGA"/>
    <property type="match status" value="1"/>
</dbReference>
<reference evidence="2 3" key="1">
    <citation type="submission" date="2018-03" db="EMBL/GenBank/DDBJ databases">
        <title>Phenotypic and genomic properties of Cyclonatronum proteinivorum gen. nov., sp. nov., a haloalkaliphilic bacteroidete from soda lakes possessing Na+-translocating rhodopsin.</title>
        <authorList>
            <person name="Toshchakov S.V."/>
            <person name="Korzhenkov A."/>
            <person name="Samarov N.I."/>
            <person name="Kublanov I.V."/>
            <person name="Muntyan M.S."/>
            <person name="Sorokin D.Y."/>
        </authorList>
    </citation>
    <scope>NUCLEOTIDE SEQUENCE [LARGE SCALE GENOMIC DNA]</scope>
    <source>
        <strain evidence="2 3">Omega</strain>
    </source>
</reference>
<evidence type="ECO:0000259" key="1">
    <source>
        <dbReference type="Pfam" id="PF08308"/>
    </source>
</evidence>
<evidence type="ECO:0000313" key="2">
    <source>
        <dbReference type="EMBL" id="AXJ02486.1"/>
    </source>
</evidence>
<dbReference type="AlphaFoldDB" id="A0A345UPT4"/>